<dbReference type="Pfam" id="PF05193">
    <property type="entry name" value="Peptidase_M16_C"/>
    <property type="match status" value="2"/>
</dbReference>
<evidence type="ECO:0000256" key="6">
    <source>
        <dbReference type="ARBA" id="ARBA00022833"/>
    </source>
</evidence>
<dbReference type="InterPro" id="IPR050626">
    <property type="entry name" value="Peptidase_M16"/>
</dbReference>
<organism evidence="12 13">
    <name type="scientific">Flavobacterium chuncheonense</name>
    <dbReference type="NCBI Taxonomy" id="2026653"/>
    <lineage>
        <taxon>Bacteria</taxon>
        <taxon>Pseudomonadati</taxon>
        <taxon>Bacteroidota</taxon>
        <taxon>Flavobacteriia</taxon>
        <taxon>Flavobacteriales</taxon>
        <taxon>Flavobacteriaceae</taxon>
        <taxon>Flavobacterium</taxon>
    </lineage>
</organism>
<keyword evidence="6" id="KW-0862">Zinc</keyword>
<keyword evidence="5" id="KW-0378">Hydrolase</keyword>
<evidence type="ECO:0000256" key="2">
    <source>
        <dbReference type="ARBA" id="ARBA00007261"/>
    </source>
</evidence>
<accession>A0ABW5YLH4</accession>
<evidence type="ECO:0000256" key="7">
    <source>
        <dbReference type="ARBA" id="ARBA00023049"/>
    </source>
</evidence>
<feature type="domain" description="Peptidase M16 C-terminal" evidence="11">
    <location>
        <begin position="695"/>
        <end position="867"/>
    </location>
</feature>
<dbReference type="PROSITE" id="PS00143">
    <property type="entry name" value="INSULINASE"/>
    <property type="match status" value="1"/>
</dbReference>
<dbReference type="Pfam" id="PF00675">
    <property type="entry name" value="Peptidase_M16"/>
    <property type="match status" value="1"/>
</dbReference>
<evidence type="ECO:0000259" key="11">
    <source>
        <dbReference type="Pfam" id="PF05193"/>
    </source>
</evidence>
<reference evidence="13" key="1">
    <citation type="journal article" date="2019" name="Int. J. Syst. Evol. Microbiol.">
        <title>The Global Catalogue of Microorganisms (GCM) 10K type strain sequencing project: providing services to taxonomists for standard genome sequencing and annotation.</title>
        <authorList>
            <consortium name="The Broad Institute Genomics Platform"/>
            <consortium name="The Broad Institute Genome Sequencing Center for Infectious Disease"/>
            <person name="Wu L."/>
            <person name="Ma J."/>
        </authorList>
    </citation>
    <scope>NUCLEOTIDE SEQUENCE [LARGE SCALE GENOMIC DNA]</scope>
    <source>
        <strain evidence="13">KCTC 22671</strain>
    </source>
</reference>
<feature type="domain" description="Peptidase M16 C-terminal" evidence="11">
    <location>
        <begin position="206"/>
        <end position="391"/>
    </location>
</feature>
<protein>
    <submittedName>
        <fullName evidence="12">M16 family metallopeptidase</fullName>
    </submittedName>
</protein>
<dbReference type="EMBL" id="JBHUPC010000012">
    <property type="protein sequence ID" value="MFD2891810.1"/>
    <property type="molecule type" value="Genomic_DNA"/>
</dbReference>
<evidence type="ECO:0000256" key="8">
    <source>
        <dbReference type="RuleBase" id="RU004447"/>
    </source>
</evidence>
<feature type="signal peptide" evidence="9">
    <location>
        <begin position="1"/>
        <end position="20"/>
    </location>
</feature>
<evidence type="ECO:0000313" key="13">
    <source>
        <dbReference type="Proteomes" id="UP001597534"/>
    </source>
</evidence>
<evidence type="ECO:0000256" key="3">
    <source>
        <dbReference type="ARBA" id="ARBA00022670"/>
    </source>
</evidence>
<keyword evidence="4" id="KW-0479">Metal-binding</keyword>
<dbReference type="Gene3D" id="3.30.830.10">
    <property type="entry name" value="Metalloenzyme, LuxS/M16 peptidase-like"/>
    <property type="match status" value="4"/>
</dbReference>
<dbReference type="InterPro" id="IPR011765">
    <property type="entry name" value="Pept_M16_N"/>
</dbReference>
<feature type="chain" id="PRO_5045419691" evidence="9">
    <location>
        <begin position="21"/>
        <end position="935"/>
    </location>
</feature>
<dbReference type="Proteomes" id="UP001597534">
    <property type="component" value="Unassembled WGS sequence"/>
</dbReference>
<dbReference type="PANTHER" id="PTHR43690">
    <property type="entry name" value="NARDILYSIN"/>
    <property type="match status" value="1"/>
</dbReference>
<keyword evidence="3" id="KW-0645">Protease</keyword>
<proteinExistence type="inferred from homology"/>
<evidence type="ECO:0000313" key="12">
    <source>
        <dbReference type="EMBL" id="MFD2891810.1"/>
    </source>
</evidence>
<dbReference type="InterPro" id="IPR011249">
    <property type="entry name" value="Metalloenz_LuxS/M16"/>
</dbReference>
<dbReference type="SUPFAM" id="SSF63411">
    <property type="entry name" value="LuxS/MPP-like metallohydrolase"/>
    <property type="match status" value="4"/>
</dbReference>
<gene>
    <name evidence="12" type="ORF">ACFS5J_07290</name>
</gene>
<keyword evidence="13" id="KW-1185">Reference proteome</keyword>
<dbReference type="InterPro" id="IPR001431">
    <property type="entry name" value="Pept_M16_Zn_BS"/>
</dbReference>
<comment type="cofactor">
    <cofactor evidence="1">
        <name>Zn(2+)</name>
        <dbReference type="ChEBI" id="CHEBI:29105"/>
    </cofactor>
</comment>
<dbReference type="InterPro" id="IPR007863">
    <property type="entry name" value="Peptidase_M16_C"/>
</dbReference>
<keyword evidence="9" id="KW-0732">Signal</keyword>
<comment type="similarity">
    <text evidence="2 8">Belongs to the peptidase M16 family.</text>
</comment>
<feature type="domain" description="Peptidase M16 N-terminal" evidence="10">
    <location>
        <begin position="50"/>
        <end position="168"/>
    </location>
</feature>
<evidence type="ECO:0000256" key="1">
    <source>
        <dbReference type="ARBA" id="ARBA00001947"/>
    </source>
</evidence>
<dbReference type="RefSeq" id="WP_379811416.1">
    <property type="nucleotide sequence ID" value="NZ_JBHUPC010000012.1"/>
</dbReference>
<dbReference type="PANTHER" id="PTHR43690:SF17">
    <property type="entry name" value="PROTEIN YHJJ"/>
    <property type="match status" value="1"/>
</dbReference>
<evidence type="ECO:0000256" key="9">
    <source>
        <dbReference type="SAM" id="SignalP"/>
    </source>
</evidence>
<evidence type="ECO:0000259" key="10">
    <source>
        <dbReference type="Pfam" id="PF00675"/>
    </source>
</evidence>
<name>A0ABW5YLH4_9FLAO</name>
<evidence type="ECO:0000256" key="4">
    <source>
        <dbReference type="ARBA" id="ARBA00022723"/>
    </source>
</evidence>
<comment type="caution">
    <text evidence="12">The sequence shown here is derived from an EMBL/GenBank/DDBJ whole genome shotgun (WGS) entry which is preliminary data.</text>
</comment>
<evidence type="ECO:0000256" key="5">
    <source>
        <dbReference type="ARBA" id="ARBA00022801"/>
    </source>
</evidence>
<sequence>MKKTKFLLIGLISVSFGLHAQEFDLNAAIPTDPNVKIGQLKNGLKYYIRKNEKPEDKVDLRLVINAGSILENDQQQGLAHFMEHMCFNGTKRFPKNQLVDYLQSIGVKFGQHLNAYTGFDETVYFLPIPSDDKEKVEKGFQIIEDWAFNTTLTPEEIDKERGVVLEEYRLGLGADKRMMGRFMPKIMHNSLYAKRLPIGQKEILENFTYDKLTSFYKDWYRPDLMAVIVVGDIDVNEMEQKIIDHFNGYKNPKKEKPRKLYEVPNHKETFVAIETDKEASMSQVQLMYKDYDAPEVVKTVGDFKNYLSKALFATMLNNRLEELRNGTNPPFTYGYSYHGGTWARTKNAFQSVAMVSEDKQVEALSILVAENERVKKFGFTDGEFDRAKNQLLVQFERQYNERDKSESANYVWEYQSNFLDKEPIPSIEWTFSSIKRMLPFISIEDVNKMITKYLKEDNRVVVLTGPEKSGVKPVTEAEVLKALKVDVTKLTPYQDTKVSESLLRNAVKPGKIVSREVNQELGITSLVLSNGAKVSYKKTDFKNDEVLFEALSFGGSSLINNEEYLKVNLALSGLSEAGFSGLNKNDINKFMTGKIARVYPYITGMYEGFRGNSIPKDLEYLMQMTYAYFTDLNLDKDAFESFVTKQKGFMANFLSDPSMYFSNELYTYLNEGNPRYTGFPTAEDYDKADYELAYKKYKERFANAADFNFYFVGNFDERELEKHIELYLASLPATTDKHETAVDLGYRMRKGNIEKIINKGKDPKSSVRILIYGDTKYDKEEAVLMKVLGEALTIKLVEELRENESGVYGVSASGSIRKLPAGSYNFSISFPCGPENAQKLTQSALNELDKMIKNGPTQKDLDKVKEAARLEHKKNLKENRFWMTQLKKEYTDDADLDNLNDFEENLNKITVEKLKAVANKYLTKDKVIATLMPEE</sequence>
<keyword evidence="7" id="KW-0482">Metalloprotease</keyword>